<dbReference type="EMBL" id="CP048659">
    <property type="protein sequence ID" value="QOW46049.1"/>
    <property type="molecule type" value="Genomic_DNA"/>
</dbReference>
<dbReference type="Proteomes" id="UP000593966">
    <property type="component" value="Chromosome"/>
</dbReference>
<evidence type="ECO:0000313" key="1">
    <source>
        <dbReference type="EMBL" id="QOW46049.1"/>
    </source>
</evidence>
<sequence length="67" mass="8054">MNDWDVMQSGYQDNEIYPSKWDDLRYYMLLMTYAIKYIQADKEIKFKATLSGGFFMEHENARGKQTK</sequence>
<evidence type="ECO:0000313" key="2">
    <source>
        <dbReference type="Proteomes" id="UP000593966"/>
    </source>
</evidence>
<protein>
    <submittedName>
        <fullName evidence="1">Uncharacterized protein</fullName>
    </submittedName>
</protein>
<dbReference type="RefSeq" id="WP_180047543.1">
    <property type="nucleotide sequence ID" value="NZ_CP048659.1"/>
</dbReference>
<organism evidence="1 2">
    <name type="scientific">Acinetobacter piscicola</name>
    <dbReference type="NCBI Taxonomy" id="2006115"/>
    <lineage>
        <taxon>Bacteria</taxon>
        <taxon>Pseudomonadati</taxon>
        <taxon>Pseudomonadota</taxon>
        <taxon>Gammaproteobacteria</taxon>
        <taxon>Moraxellales</taxon>
        <taxon>Moraxellaceae</taxon>
        <taxon>Acinetobacter</taxon>
    </lineage>
</organism>
<accession>A0A7S6VW85</accession>
<name>A0A7S6VW85_9GAMM</name>
<proteinExistence type="predicted"/>
<keyword evidence="2" id="KW-1185">Reference proteome</keyword>
<gene>
    <name evidence="1" type="ORF">G0028_09165</name>
</gene>
<reference evidence="1 2" key="1">
    <citation type="submission" date="2020-02" db="EMBL/GenBank/DDBJ databases">
        <title>Tigecycline-resistant Acinetobacter species from pigs and migratory birds.</title>
        <authorList>
            <person name="Chen C."/>
            <person name="Sun J."/>
            <person name="Liao X.-P."/>
            <person name="Liu Y.-H."/>
        </authorList>
    </citation>
    <scope>NUCLEOTIDE SEQUENCE [LARGE SCALE GENOMIC DNA]</scope>
    <source>
        <strain evidence="1 2">YH12207_T</strain>
    </source>
</reference>
<dbReference type="AlphaFoldDB" id="A0A7S6VW85"/>